<dbReference type="Proteomes" id="UP000012073">
    <property type="component" value="Unassembled WGS sequence"/>
</dbReference>
<gene>
    <name evidence="1" type="ORF">CHC_T00006578001</name>
</gene>
<keyword evidence="2" id="KW-1185">Reference proteome</keyword>
<dbReference type="Gramene" id="CDF39428">
    <property type="protein sequence ID" value="CDF39428"/>
    <property type="gene ID" value="CHC_T00006578001"/>
</dbReference>
<dbReference type="RefSeq" id="XP_005719339.1">
    <property type="nucleotide sequence ID" value="XM_005719282.1"/>
</dbReference>
<proteinExistence type="predicted"/>
<dbReference type="EMBL" id="HG002031">
    <property type="protein sequence ID" value="CDF39428.1"/>
    <property type="molecule type" value="Genomic_DNA"/>
</dbReference>
<name>R7QNS3_CHOCR</name>
<dbReference type="KEGG" id="ccp:CHC_T00006578001"/>
<dbReference type="GeneID" id="17327055"/>
<organism evidence="1 2">
    <name type="scientific">Chondrus crispus</name>
    <name type="common">Carrageen Irish moss</name>
    <name type="synonym">Polymorpha crispa</name>
    <dbReference type="NCBI Taxonomy" id="2769"/>
    <lineage>
        <taxon>Eukaryota</taxon>
        <taxon>Rhodophyta</taxon>
        <taxon>Florideophyceae</taxon>
        <taxon>Rhodymeniophycidae</taxon>
        <taxon>Gigartinales</taxon>
        <taxon>Gigartinaceae</taxon>
        <taxon>Chondrus</taxon>
    </lineage>
</organism>
<sequence length="96" mass="10963">MPRNLLQLGSRSRPCSRLLRTVPYCRHQGRTGRLLKSTHNKKSVSLYATHLENSEELRCRCKRNRNSTVLYRTNIATPTRYGVAQCCRAGLDSLGD</sequence>
<protein>
    <submittedName>
        <fullName evidence="1">Uncharacterized protein</fullName>
    </submittedName>
</protein>
<evidence type="ECO:0000313" key="2">
    <source>
        <dbReference type="Proteomes" id="UP000012073"/>
    </source>
</evidence>
<evidence type="ECO:0000313" key="1">
    <source>
        <dbReference type="EMBL" id="CDF39428.1"/>
    </source>
</evidence>
<dbReference type="AlphaFoldDB" id="R7QNS3"/>
<reference evidence="2" key="1">
    <citation type="journal article" date="2013" name="Proc. Natl. Acad. Sci. U.S.A.">
        <title>Genome structure and metabolic features in the red seaweed Chondrus crispus shed light on evolution of the Archaeplastida.</title>
        <authorList>
            <person name="Collen J."/>
            <person name="Porcel B."/>
            <person name="Carre W."/>
            <person name="Ball S.G."/>
            <person name="Chaparro C."/>
            <person name="Tonon T."/>
            <person name="Barbeyron T."/>
            <person name="Michel G."/>
            <person name="Noel B."/>
            <person name="Valentin K."/>
            <person name="Elias M."/>
            <person name="Artiguenave F."/>
            <person name="Arun A."/>
            <person name="Aury J.M."/>
            <person name="Barbosa-Neto J.F."/>
            <person name="Bothwell J.H."/>
            <person name="Bouget F.Y."/>
            <person name="Brillet L."/>
            <person name="Cabello-Hurtado F."/>
            <person name="Capella-Gutierrez S."/>
            <person name="Charrier B."/>
            <person name="Cladiere L."/>
            <person name="Cock J.M."/>
            <person name="Coelho S.M."/>
            <person name="Colleoni C."/>
            <person name="Czjzek M."/>
            <person name="Da Silva C."/>
            <person name="Delage L."/>
            <person name="Denoeud F."/>
            <person name="Deschamps P."/>
            <person name="Dittami S.M."/>
            <person name="Gabaldon T."/>
            <person name="Gachon C.M."/>
            <person name="Groisillier A."/>
            <person name="Herve C."/>
            <person name="Jabbari K."/>
            <person name="Katinka M."/>
            <person name="Kloareg B."/>
            <person name="Kowalczyk N."/>
            <person name="Labadie K."/>
            <person name="Leblanc C."/>
            <person name="Lopez P.J."/>
            <person name="McLachlan D.H."/>
            <person name="Meslet-Cladiere L."/>
            <person name="Moustafa A."/>
            <person name="Nehr Z."/>
            <person name="Nyvall Collen P."/>
            <person name="Panaud O."/>
            <person name="Partensky F."/>
            <person name="Poulain J."/>
            <person name="Rensing S.A."/>
            <person name="Rousvoal S."/>
            <person name="Samson G."/>
            <person name="Symeonidi A."/>
            <person name="Weissenbach J."/>
            <person name="Zambounis A."/>
            <person name="Wincker P."/>
            <person name="Boyen C."/>
        </authorList>
    </citation>
    <scope>NUCLEOTIDE SEQUENCE [LARGE SCALE GENOMIC DNA]</scope>
    <source>
        <strain evidence="2">cv. Stackhouse</strain>
    </source>
</reference>
<accession>R7QNS3</accession>